<accession>A0A8J5I0I4</accession>
<keyword evidence="1" id="KW-0694">RNA-binding</keyword>
<dbReference type="PANTHER" id="PTHR47640:SF5">
    <property type="entry name" value="RRM DOMAIN-CONTAINING PROTEIN"/>
    <property type="match status" value="1"/>
</dbReference>
<name>A0A8J5I0I4_ZINOF</name>
<organism evidence="3 4">
    <name type="scientific">Zingiber officinale</name>
    <name type="common">Ginger</name>
    <name type="synonym">Amomum zingiber</name>
    <dbReference type="NCBI Taxonomy" id="94328"/>
    <lineage>
        <taxon>Eukaryota</taxon>
        <taxon>Viridiplantae</taxon>
        <taxon>Streptophyta</taxon>
        <taxon>Embryophyta</taxon>
        <taxon>Tracheophyta</taxon>
        <taxon>Spermatophyta</taxon>
        <taxon>Magnoliopsida</taxon>
        <taxon>Liliopsida</taxon>
        <taxon>Zingiberales</taxon>
        <taxon>Zingiberaceae</taxon>
        <taxon>Zingiber</taxon>
    </lineage>
</organism>
<gene>
    <name evidence="3" type="ORF">ZIOFF_014393</name>
</gene>
<dbReference type="AlphaFoldDB" id="A0A8J5I0I4"/>
<dbReference type="InterPro" id="IPR035979">
    <property type="entry name" value="RBD_domain_sf"/>
</dbReference>
<dbReference type="PANTHER" id="PTHR47640">
    <property type="entry name" value="TRNA SELENOCYSTEINE 1-ASSOCIATED PROTEIN 1-RELATED-RELATED"/>
    <property type="match status" value="1"/>
</dbReference>
<evidence type="ECO:0000313" key="4">
    <source>
        <dbReference type="Proteomes" id="UP000734854"/>
    </source>
</evidence>
<dbReference type="SUPFAM" id="SSF54928">
    <property type="entry name" value="RNA-binding domain, RBD"/>
    <property type="match status" value="1"/>
</dbReference>
<reference evidence="3 4" key="1">
    <citation type="submission" date="2020-08" db="EMBL/GenBank/DDBJ databases">
        <title>Plant Genome Project.</title>
        <authorList>
            <person name="Zhang R.-G."/>
        </authorList>
    </citation>
    <scope>NUCLEOTIDE SEQUENCE [LARGE SCALE GENOMIC DNA]</scope>
    <source>
        <tissue evidence="3">Rhizome</tissue>
    </source>
</reference>
<proteinExistence type="predicted"/>
<dbReference type="InterPro" id="IPR000504">
    <property type="entry name" value="RRM_dom"/>
</dbReference>
<dbReference type="InterPro" id="IPR050825">
    <property type="entry name" value="RBM42_RBP45_47-like"/>
</dbReference>
<comment type="caution">
    <text evidence="3">The sequence shown here is derived from an EMBL/GenBank/DDBJ whole genome shotgun (WGS) entry which is preliminary data.</text>
</comment>
<feature type="domain" description="RRM" evidence="2">
    <location>
        <begin position="5"/>
        <end position="35"/>
    </location>
</feature>
<keyword evidence="4" id="KW-1185">Reference proteome</keyword>
<dbReference type="Gene3D" id="3.30.70.330">
    <property type="match status" value="1"/>
</dbReference>
<evidence type="ECO:0000313" key="3">
    <source>
        <dbReference type="EMBL" id="KAG6524482.1"/>
    </source>
</evidence>
<dbReference type="Proteomes" id="UP000734854">
    <property type="component" value="Unassembled WGS sequence"/>
</dbReference>
<dbReference type="GO" id="GO:0003729">
    <property type="term" value="F:mRNA binding"/>
    <property type="evidence" value="ECO:0007669"/>
    <property type="project" value="InterPro"/>
</dbReference>
<dbReference type="Pfam" id="PF00076">
    <property type="entry name" value="RRM_1"/>
    <property type="match status" value="1"/>
</dbReference>
<dbReference type="InterPro" id="IPR012677">
    <property type="entry name" value="Nucleotide-bd_a/b_plait_sf"/>
</dbReference>
<evidence type="ECO:0000256" key="1">
    <source>
        <dbReference type="ARBA" id="ARBA00022884"/>
    </source>
</evidence>
<protein>
    <recommendedName>
        <fullName evidence="2">RRM domain-containing protein</fullName>
    </recommendedName>
</protein>
<dbReference type="EMBL" id="JACMSC010000004">
    <property type="protein sequence ID" value="KAG6524482.1"/>
    <property type="molecule type" value="Genomic_DNA"/>
</dbReference>
<evidence type="ECO:0000259" key="2">
    <source>
        <dbReference type="Pfam" id="PF00076"/>
    </source>
</evidence>
<sequence>MPQSSFGFVDYHDRRSAALAIMSLHGIQIYGQAIKVNWAFASSQREGTSGCSNAIDNMTGKWLGSRQIRCNWGAKTPTGKEKPENADQNQIAVVLTEGSSNTGVSNISFTKL</sequence>